<keyword evidence="2" id="KW-1185">Reference proteome</keyword>
<dbReference type="Proteomes" id="UP001060085">
    <property type="component" value="Linkage Group LG04"/>
</dbReference>
<gene>
    <name evidence="1" type="ORF">M9H77_18802</name>
</gene>
<reference evidence="2" key="1">
    <citation type="journal article" date="2023" name="Nat. Plants">
        <title>Single-cell RNA sequencing provides a high-resolution roadmap for understanding the multicellular compartmentation of specialized metabolism.</title>
        <authorList>
            <person name="Sun S."/>
            <person name="Shen X."/>
            <person name="Li Y."/>
            <person name="Li Y."/>
            <person name="Wang S."/>
            <person name="Li R."/>
            <person name="Zhang H."/>
            <person name="Shen G."/>
            <person name="Guo B."/>
            <person name="Wei J."/>
            <person name="Xu J."/>
            <person name="St-Pierre B."/>
            <person name="Chen S."/>
            <person name="Sun C."/>
        </authorList>
    </citation>
    <scope>NUCLEOTIDE SEQUENCE [LARGE SCALE GENOMIC DNA]</scope>
</reference>
<dbReference type="EMBL" id="CM044704">
    <property type="protein sequence ID" value="KAI5668949.1"/>
    <property type="molecule type" value="Genomic_DNA"/>
</dbReference>
<protein>
    <submittedName>
        <fullName evidence="1">Uncharacterized protein</fullName>
    </submittedName>
</protein>
<comment type="caution">
    <text evidence="1">The sequence shown here is derived from an EMBL/GenBank/DDBJ whole genome shotgun (WGS) entry which is preliminary data.</text>
</comment>
<organism evidence="1 2">
    <name type="scientific">Catharanthus roseus</name>
    <name type="common">Madagascar periwinkle</name>
    <name type="synonym">Vinca rosea</name>
    <dbReference type="NCBI Taxonomy" id="4058"/>
    <lineage>
        <taxon>Eukaryota</taxon>
        <taxon>Viridiplantae</taxon>
        <taxon>Streptophyta</taxon>
        <taxon>Embryophyta</taxon>
        <taxon>Tracheophyta</taxon>
        <taxon>Spermatophyta</taxon>
        <taxon>Magnoliopsida</taxon>
        <taxon>eudicotyledons</taxon>
        <taxon>Gunneridae</taxon>
        <taxon>Pentapetalae</taxon>
        <taxon>asterids</taxon>
        <taxon>lamiids</taxon>
        <taxon>Gentianales</taxon>
        <taxon>Apocynaceae</taxon>
        <taxon>Rauvolfioideae</taxon>
        <taxon>Vinceae</taxon>
        <taxon>Catharanthinae</taxon>
        <taxon>Catharanthus</taxon>
    </lineage>
</organism>
<evidence type="ECO:0000313" key="2">
    <source>
        <dbReference type="Proteomes" id="UP001060085"/>
    </source>
</evidence>
<evidence type="ECO:0000313" key="1">
    <source>
        <dbReference type="EMBL" id="KAI5668949.1"/>
    </source>
</evidence>
<sequence length="193" mass="21878">MEELAASPKVLELVANDAHSTQFFSPPKNLMMFWASTQKRERERERERERDRGSRLPVISSRLRAVSEGYNPDHHFPSLSMPRGGSAAARHLELFSPTSGIRALVPALWLRRPTATFGSEKFLRIRPVNLFGLLPSFCLLFIGLPPALSVFLIPFQKPKPKPGLSPRDIMYLCLGRFISDFKRISVPLCYTVL</sequence>
<accession>A0ACC0B8H4</accession>
<name>A0ACC0B8H4_CATRO</name>
<proteinExistence type="predicted"/>